<keyword evidence="4" id="KW-1185">Reference proteome</keyword>
<organism evidence="2">
    <name type="scientific">Cryptosporidium hominis</name>
    <dbReference type="NCBI Taxonomy" id="237895"/>
    <lineage>
        <taxon>Eukaryota</taxon>
        <taxon>Sar</taxon>
        <taxon>Alveolata</taxon>
        <taxon>Apicomplexa</taxon>
        <taxon>Conoidasida</taxon>
        <taxon>Coccidia</taxon>
        <taxon>Eucoccidiorida</taxon>
        <taxon>Eimeriorina</taxon>
        <taxon>Cryptosporidiidae</taxon>
        <taxon>Cryptosporidium</taxon>
    </lineage>
</organism>
<dbReference type="Proteomes" id="UP001429100">
    <property type="component" value="Unassembled WGS sequence"/>
</dbReference>
<protein>
    <recommendedName>
        <fullName evidence="5">DNA-directed RNA polymerase III subunit</fullName>
    </recommendedName>
</protein>
<evidence type="ECO:0000313" key="2">
    <source>
        <dbReference type="EMBL" id="CUV04602.1"/>
    </source>
</evidence>
<dbReference type="EMBL" id="LN877948">
    <property type="protein sequence ID" value="CUV04602.1"/>
    <property type="molecule type" value="Genomic_DNA"/>
</dbReference>
<accession>A0A0S4TCP1</accession>
<gene>
    <name evidence="2" type="ORF">CHUDEA2_2460</name>
    <name evidence="3" type="ORF">GY17_00002199</name>
</gene>
<dbReference type="AlphaFoldDB" id="A0A0S4TCP1"/>
<sequence length="190" mass="22179">MSGQTTNQNNAQGVFPIHPYFPDQSEVDKEINLGREVKFCVDEYLHIIQFWQFNIGNTNSTVNENLDEYSNENQNILKEYLFSLLNLPENLQKENPFFADDLLSNSLNMNKRRLGISKRAIFMANFDNLKNKNLGDDEDTTVQENKDTYNEDIELLEDDQESDIDYEYMNSGANEDYDELEDNTNDNDIM</sequence>
<reference evidence="3 4" key="3">
    <citation type="submission" date="2017-10" db="EMBL/GenBank/DDBJ databases">
        <title>Consistent, comparative and evidence-based genome annotation and re-annotation for the closely-related species, Cryptosporidium parvum, C. hominis and C. tyzzeri.</title>
        <authorList>
            <person name="Baptista R.P."/>
            <person name="Li Y."/>
            <person name="Sateriale A."/>
            <person name="Striepen B."/>
            <person name="Kissinger J.C."/>
        </authorList>
    </citation>
    <scope>NUCLEOTIDE SEQUENCE [LARGE SCALE GENOMIC DNA]</scope>
    <source>
        <strain evidence="3">30976</strain>
    </source>
</reference>
<evidence type="ECO:0000256" key="1">
    <source>
        <dbReference type="SAM" id="MobiDB-lite"/>
    </source>
</evidence>
<dbReference type="VEuPathDB" id="CryptoDB:ChTU502y2012_366g0130"/>
<dbReference type="VEuPathDB" id="CryptoDB:CHUDEA2_2460"/>
<dbReference type="VEuPathDB" id="CryptoDB:GY17_00002199"/>
<evidence type="ECO:0000313" key="4">
    <source>
        <dbReference type="Proteomes" id="UP001429100"/>
    </source>
</evidence>
<feature type="region of interest" description="Disordered" evidence="1">
    <location>
        <begin position="171"/>
        <end position="190"/>
    </location>
</feature>
<name>A0A0S4TCP1_CRYHO</name>
<dbReference type="Proteomes" id="UP000199752">
    <property type="component" value="Chromosome 2"/>
</dbReference>
<evidence type="ECO:0000313" key="3">
    <source>
        <dbReference type="EMBL" id="PPS95139.1"/>
    </source>
</evidence>
<evidence type="ECO:0008006" key="5">
    <source>
        <dbReference type="Google" id="ProtNLM"/>
    </source>
</evidence>
<reference evidence="3 4" key="1">
    <citation type="submission" date="2014-11" db="EMBL/GenBank/DDBJ databases">
        <title>Comparative genomic analysis of Cryptosporidium hominis reveals occurrence of genetic recombination in virulent subtypes.</title>
        <authorList>
            <person name="Guo Y."/>
            <person name="Tang K."/>
            <person name="Frace M."/>
            <person name="Li N."/>
            <person name="Roellig D.M."/>
            <person name="Sammons S."/>
            <person name="Knipe K."/>
            <person name="Rowe L."/>
            <person name="Feng Y."/>
            <person name="Xiao L."/>
        </authorList>
    </citation>
    <scope>NUCLEOTIDE SEQUENCE [LARGE SCALE GENOMIC DNA]</scope>
    <source>
        <strain evidence="3">30976</strain>
    </source>
</reference>
<reference evidence="2" key="2">
    <citation type="submission" date="2015-08" db="EMBL/GenBank/DDBJ databases">
        <authorList>
            <person name="Babu N.S."/>
            <person name="Beckwith C.J."/>
            <person name="Beseler K.G."/>
            <person name="Brison A."/>
            <person name="Carone J.V."/>
            <person name="Caskin T.P."/>
            <person name="Diamond M."/>
            <person name="Durham M.E."/>
            <person name="Foxe J.M."/>
            <person name="Go M."/>
            <person name="Henderson B.A."/>
            <person name="Jones I.B."/>
            <person name="McGettigan J.A."/>
            <person name="Micheletti S.J."/>
            <person name="Nasrallah M.E."/>
            <person name="Ortiz D."/>
            <person name="Piller C.R."/>
            <person name="Privatt S.R."/>
            <person name="Schneider S.L."/>
            <person name="Sharp S."/>
            <person name="Smith T.C."/>
            <person name="Stanton J.D."/>
            <person name="Ullery H.E."/>
            <person name="Wilson R.J."/>
            <person name="Serrano M.G."/>
            <person name="Buck G."/>
            <person name="Lee V."/>
            <person name="Wang Y."/>
            <person name="Carvalho R."/>
            <person name="Voegtly L."/>
            <person name="Shi R."/>
            <person name="Duckworth R."/>
            <person name="Johnson A."/>
            <person name="Loviza R."/>
            <person name="Walstead R."/>
            <person name="Shah Z."/>
            <person name="Kiflezghi M."/>
            <person name="Wade K."/>
            <person name="Ball S.L."/>
            <person name="Bradley K.W."/>
            <person name="Asai D.J."/>
            <person name="Bowman C.A."/>
            <person name="Russell D.A."/>
            <person name="Pope W.H."/>
            <person name="Jacobs-Sera D."/>
            <person name="Hendrix R.W."/>
            <person name="Hatfull G.F."/>
        </authorList>
    </citation>
    <scope>NUCLEOTIDE SEQUENCE [LARGE SCALE GENOMIC DNA]</scope>
</reference>
<feature type="compositionally biased region" description="Acidic residues" evidence="1">
    <location>
        <begin position="175"/>
        <end position="190"/>
    </location>
</feature>
<proteinExistence type="predicted"/>
<dbReference type="OrthoDB" id="339074at2759"/>
<dbReference type="EMBL" id="JTAI01000039">
    <property type="protein sequence ID" value="PPS95139.1"/>
    <property type="molecule type" value="Genomic_DNA"/>
</dbReference>